<evidence type="ECO:0000259" key="1">
    <source>
        <dbReference type="Pfam" id="PF12728"/>
    </source>
</evidence>
<dbReference type="InterPro" id="IPR010093">
    <property type="entry name" value="SinI_DNA-bd"/>
</dbReference>
<feature type="domain" description="Helix-turn-helix" evidence="1">
    <location>
        <begin position="15"/>
        <end position="63"/>
    </location>
</feature>
<comment type="caution">
    <text evidence="2">The sequence shown here is derived from an EMBL/GenBank/DDBJ whole genome shotgun (WGS) entry which is preliminary data.</text>
</comment>
<protein>
    <submittedName>
        <fullName evidence="2">Excisionase family DNA-binding protein</fullName>
    </submittedName>
</protein>
<reference evidence="2 3" key="1">
    <citation type="submission" date="2024-09" db="EMBL/GenBank/DDBJ databases">
        <authorList>
            <person name="Sun Q."/>
            <person name="Mori K."/>
        </authorList>
    </citation>
    <scope>NUCLEOTIDE SEQUENCE [LARGE SCALE GENOMIC DNA]</scope>
    <source>
        <strain evidence="2 3">JCM 13852</strain>
    </source>
</reference>
<organism evidence="2 3">
    <name type="scientific">Amycolatopsis plumensis</name>
    <dbReference type="NCBI Taxonomy" id="236508"/>
    <lineage>
        <taxon>Bacteria</taxon>
        <taxon>Bacillati</taxon>
        <taxon>Actinomycetota</taxon>
        <taxon>Actinomycetes</taxon>
        <taxon>Pseudonocardiales</taxon>
        <taxon>Pseudonocardiaceae</taxon>
        <taxon>Amycolatopsis</taxon>
    </lineage>
</organism>
<proteinExistence type="predicted"/>
<dbReference type="InterPro" id="IPR041657">
    <property type="entry name" value="HTH_17"/>
</dbReference>
<dbReference type="NCBIfam" id="TIGR01764">
    <property type="entry name" value="excise"/>
    <property type="match status" value="1"/>
</dbReference>
<evidence type="ECO:0000313" key="2">
    <source>
        <dbReference type="EMBL" id="MFB9691406.1"/>
    </source>
</evidence>
<evidence type="ECO:0000313" key="3">
    <source>
        <dbReference type="Proteomes" id="UP001589535"/>
    </source>
</evidence>
<dbReference type="Pfam" id="PF12728">
    <property type="entry name" value="HTH_17"/>
    <property type="match status" value="1"/>
</dbReference>
<accession>A0ABV5UJW0</accession>
<keyword evidence="3" id="KW-1185">Reference proteome</keyword>
<dbReference type="GO" id="GO:0003677">
    <property type="term" value="F:DNA binding"/>
    <property type="evidence" value="ECO:0007669"/>
    <property type="project" value="UniProtKB-KW"/>
</dbReference>
<dbReference type="EMBL" id="JBHMBK010000111">
    <property type="protein sequence ID" value="MFB9691406.1"/>
    <property type="molecule type" value="Genomic_DNA"/>
</dbReference>
<name>A0ABV5UJW0_9PSEU</name>
<gene>
    <name evidence="2" type="ORF">ACFFTO_45200</name>
</gene>
<keyword evidence="2" id="KW-0238">DNA-binding</keyword>
<dbReference type="RefSeq" id="WP_378208334.1">
    <property type="nucleotide sequence ID" value="NZ_JBHMBK010000111.1"/>
</dbReference>
<dbReference type="Proteomes" id="UP001589535">
    <property type="component" value="Unassembled WGS sequence"/>
</dbReference>
<sequence length="71" mass="7714">MTTPPDTTTAKPRELLKVEAAAKRLSVGRTTMFNLIKAGHIETVQVGRLRRVPDTAITDYIAKLTAAQHAA</sequence>